<dbReference type="Pfam" id="PF20153">
    <property type="entry name" value="DUF6535"/>
    <property type="match status" value="1"/>
</dbReference>
<protein>
    <recommendedName>
        <fullName evidence="2">DUF6535 domain-containing protein</fullName>
    </recommendedName>
</protein>
<gene>
    <name evidence="3" type="ORF">M407DRAFT_23414</name>
</gene>
<dbReference type="OrthoDB" id="3206280at2759"/>
<name>A0A0C3QLB0_9AGAM</name>
<dbReference type="HOGENOM" id="CLU_016402_0_0_1"/>
<reference evidence="3 4" key="1">
    <citation type="submission" date="2014-04" db="EMBL/GenBank/DDBJ databases">
        <authorList>
            <consortium name="DOE Joint Genome Institute"/>
            <person name="Kuo A."/>
            <person name="Girlanda M."/>
            <person name="Perotto S."/>
            <person name="Kohler A."/>
            <person name="Nagy L.G."/>
            <person name="Floudas D."/>
            <person name="Copeland A."/>
            <person name="Barry K.W."/>
            <person name="Cichocki N."/>
            <person name="Veneault-Fourrey C."/>
            <person name="LaButti K."/>
            <person name="Lindquist E.A."/>
            <person name="Lipzen A."/>
            <person name="Lundell T."/>
            <person name="Morin E."/>
            <person name="Murat C."/>
            <person name="Sun H."/>
            <person name="Tunlid A."/>
            <person name="Henrissat B."/>
            <person name="Grigoriev I.V."/>
            <person name="Hibbett D.S."/>
            <person name="Martin F."/>
            <person name="Nordberg H.P."/>
            <person name="Cantor M.N."/>
            <person name="Hua S.X."/>
        </authorList>
    </citation>
    <scope>NUCLEOTIDE SEQUENCE [LARGE SCALE GENOMIC DNA]</scope>
    <source>
        <strain evidence="3 4">MUT 4182</strain>
    </source>
</reference>
<feature type="transmembrane region" description="Helical" evidence="1">
    <location>
        <begin position="254"/>
        <end position="272"/>
    </location>
</feature>
<dbReference type="AlphaFoldDB" id="A0A0C3QLB0"/>
<evidence type="ECO:0000313" key="3">
    <source>
        <dbReference type="EMBL" id="KIO27369.1"/>
    </source>
</evidence>
<feature type="transmembrane region" description="Helical" evidence="1">
    <location>
        <begin position="55"/>
        <end position="74"/>
    </location>
</feature>
<dbReference type="EMBL" id="KN823010">
    <property type="protein sequence ID" value="KIO27369.1"/>
    <property type="molecule type" value="Genomic_DNA"/>
</dbReference>
<feature type="transmembrane region" description="Helical" evidence="1">
    <location>
        <begin position="182"/>
        <end position="202"/>
    </location>
</feature>
<sequence>MNTTANIFEQPITECPEIPARFGEDGGKFYYYYDQLTDELDEDLTKRLKSQLDSLLIFAGLFAGVNSAFLALTLPMMSADPADDTNALLLQLVKGGNTTINSEADLPSATFSPPSAIYPVNILFAVSLTCALMSSFLAVLGQQWLVYYRKRSGGGAEHQRKEQLRRQLGAQRWRLELVLDDILPSLLQVGLVIFCIAFVLYLRTLSGSTSFIVAAIVGAALAITVGAAVCATWDRMCPYQSPLSHLLCWTTDRLKDLVVASVWFLVFIKAYFASLYRRDGDSHRGELDQRNQDLRTRQWNVAERITSRKLEWAGRKEETTNNLVVSSVKRVILTSEHTAALIHAATNICAIDDEESLRQLLNDAEFVDRLHGLFHTFRRSQLSSPDKLQTLPLVAFHAVAAALLHLALSVGTIVDRPLAVKSSPQTQIVLSHDLARDIWRIARNVKDARDVWDGNQEHISHLGLFGFLLSQLDCSWRFDYWRSNLRVTIDTIADLPPSHHVLCTLACAVKVYIVSSEWDPEDERWESKRSPWLFELARVSYRGPAELSVPFLLEIFQLSFKSQDGAYGNQYESYKIRLDVFCHACEWKSSQLDGVFASMGRLMRDLELDIRHPIIRKKNQEELRAYRDRYVRTILRNLVPGGLYWWRKELYKSLTETLIYIRELAAAREPGHPENRFTLDLFRLVQVALQDGRDRDHAQDFEEEYVRFDAWVNMGGCAKSPGRLNRDPELCWCPCT</sequence>
<reference evidence="4" key="2">
    <citation type="submission" date="2015-01" db="EMBL/GenBank/DDBJ databases">
        <title>Evolutionary Origins and Diversification of the Mycorrhizal Mutualists.</title>
        <authorList>
            <consortium name="DOE Joint Genome Institute"/>
            <consortium name="Mycorrhizal Genomics Consortium"/>
            <person name="Kohler A."/>
            <person name="Kuo A."/>
            <person name="Nagy L.G."/>
            <person name="Floudas D."/>
            <person name="Copeland A."/>
            <person name="Barry K.W."/>
            <person name="Cichocki N."/>
            <person name="Veneault-Fourrey C."/>
            <person name="LaButti K."/>
            <person name="Lindquist E.A."/>
            <person name="Lipzen A."/>
            <person name="Lundell T."/>
            <person name="Morin E."/>
            <person name="Murat C."/>
            <person name="Riley R."/>
            <person name="Ohm R."/>
            <person name="Sun H."/>
            <person name="Tunlid A."/>
            <person name="Henrissat B."/>
            <person name="Grigoriev I.V."/>
            <person name="Hibbett D.S."/>
            <person name="Martin F."/>
        </authorList>
    </citation>
    <scope>NUCLEOTIDE SEQUENCE [LARGE SCALE GENOMIC DNA]</scope>
    <source>
        <strain evidence="4">MUT 4182</strain>
    </source>
</reference>
<evidence type="ECO:0000259" key="2">
    <source>
        <dbReference type="Pfam" id="PF20153"/>
    </source>
</evidence>
<organism evidence="3 4">
    <name type="scientific">Tulasnella calospora MUT 4182</name>
    <dbReference type="NCBI Taxonomy" id="1051891"/>
    <lineage>
        <taxon>Eukaryota</taxon>
        <taxon>Fungi</taxon>
        <taxon>Dikarya</taxon>
        <taxon>Basidiomycota</taxon>
        <taxon>Agaricomycotina</taxon>
        <taxon>Agaricomycetes</taxon>
        <taxon>Cantharellales</taxon>
        <taxon>Tulasnellaceae</taxon>
        <taxon>Tulasnella</taxon>
    </lineage>
</organism>
<feature type="domain" description="DUF6535" evidence="2">
    <location>
        <begin position="33"/>
        <end position="203"/>
    </location>
</feature>
<keyword evidence="4" id="KW-1185">Reference proteome</keyword>
<dbReference type="InterPro" id="IPR045338">
    <property type="entry name" value="DUF6535"/>
</dbReference>
<keyword evidence="1" id="KW-0812">Transmembrane</keyword>
<dbReference type="Proteomes" id="UP000054248">
    <property type="component" value="Unassembled WGS sequence"/>
</dbReference>
<feature type="transmembrane region" description="Helical" evidence="1">
    <location>
        <begin position="208"/>
        <end position="233"/>
    </location>
</feature>
<evidence type="ECO:0000256" key="1">
    <source>
        <dbReference type="SAM" id="Phobius"/>
    </source>
</evidence>
<accession>A0A0C3QLB0</accession>
<proteinExistence type="predicted"/>
<evidence type="ECO:0000313" key="4">
    <source>
        <dbReference type="Proteomes" id="UP000054248"/>
    </source>
</evidence>
<feature type="transmembrane region" description="Helical" evidence="1">
    <location>
        <begin position="116"/>
        <end position="141"/>
    </location>
</feature>
<keyword evidence="1" id="KW-0472">Membrane</keyword>
<keyword evidence="1" id="KW-1133">Transmembrane helix</keyword>